<feature type="active site" evidence="9">
    <location>
        <position position="241"/>
    </location>
</feature>
<keyword evidence="4 9" id="KW-0159">Chromosome partition</keyword>
<feature type="domain" description="Tyr recombinase" evidence="10">
    <location>
        <begin position="105"/>
        <end position="289"/>
    </location>
</feature>
<keyword evidence="8 9" id="KW-0131">Cell cycle</keyword>
<dbReference type="Gene3D" id="1.10.443.10">
    <property type="entry name" value="Intergrase catalytic core"/>
    <property type="match status" value="1"/>
</dbReference>
<dbReference type="KEGG" id="smiz:4412673_01876"/>
<keyword evidence="3 9" id="KW-0132">Cell division</keyword>
<evidence type="ECO:0000313" key="12">
    <source>
        <dbReference type="EMBL" id="SNV49810.1"/>
    </source>
</evidence>
<reference evidence="12 13" key="1">
    <citation type="submission" date="2017-06" db="EMBL/GenBank/DDBJ databases">
        <authorList>
            <consortium name="Pathogen Informatics"/>
        </authorList>
    </citation>
    <scope>NUCLEOTIDE SEQUENCE [LARGE SCALE GENOMIC DNA]</scope>
    <source>
        <strain evidence="12 13">NCTC12149</strain>
    </source>
</reference>
<feature type="active site" description="O-(3'-phospho-DNA)-tyrosine intermediate" evidence="9">
    <location>
        <position position="276"/>
    </location>
</feature>
<sequence>MRMYKDRFINYLKFEKRYSEHTIVAYEREIDALFQFLEVESMPFEEIDYRFLRYYFSNLKEQGKEATSVNRAISSLKSFYKFLMREGLVKQNPSALIKSLKTAKRLPIIVEKDKMVKLLDNMSLESEDFEQTRDFIVLELLFGTGIRLAELLKIKEQDIDFNNKKILIFGKRSKERFVPIHQTLANELKKYLDLKKAKDFQNKSPELIVSKEGKEAYPKLIYRIVKKYLSTITSQKKRSPHVLRHSFATALLDNGADLNAIKELLGHAGLSATQVYTHNSAERLKSIYKQAHPKA</sequence>
<dbReference type="GO" id="GO:0007059">
    <property type="term" value="P:chromosome segregation"/>
    <property type="evidence" value="ECO:0007669"/>
    <property type="project" value="UniProtKB-UniRule"/>
</dbReference>
<dbReference type="GO" id="GO:0005737">
    <property type="term" value="C:cytoplasm"/>
    <property type="evidence" value="ECO:0007669"/>
    <property type="project" value="UniProtKB-SubCell"/>
</dbReference>
<dbReference type="GO" id="GO:0051301">
    <property type="term" value="P:cell division"/>
    <property type="evidence" value="ECO:0007669"/>
    <property type="project" value="UniProtKB-KW"/>
</dbReference>
<feature type="active site" evidence="9">
    <location>
        <position position="171"/>
    </location>
</feature>
<dbReference type="PROSITE" id="PS51898">
    <property type="entry name" value="TYR_RECOMBINASE"/>
    <property type="match status" value="1"/>
</dbReference>
<dbReference type="EMBL" id="LT906468">
    <property type="protein sequence ID" value="SNV49810.1"/>
    <property type="molecule type" value="Genomic_DNA"/>
</dbReference>
<feature type="active site" evidence="9">
    <location>
        <position position="147"/>
    </location>
</feature>
<comment type="subunit">
    <text evidence="9">Forms a cyclic heterotetrameric complex composed of two molecules of XerC and two molecules of XerD.</text>
</comment>
<evidence type="ECO:0000259" key="11">
    <source>
        <dbReference type="PROSITE" id="PS51900"/>
    </source>
</evidence>
<gene>
    <name evidence="9 12" type="primary">xerC</name>
    <name evidence="12" type="ORF">SAMEA4412673_01876</name>
</gene>
<comment type="function">
    <text evidence="9">Site-specific tyrosine recombinase, which acts by catalyzing the cutting and rejoining of the recombining DNA molecules. The XerC-XerD complex is essential to convert dimers of the bacterial chromosome into monomers to permit their segregation at cell division. It also contributes to the segregational stability of plasmids.</text>
</comment>
<evidence type="ECO:0000256" key="2">
    <source>
        <dbReference type="ARBA" id="ARBA00022490"/>
    </source>
</evidence>
<dbReference type="PANTHER" id="PTHR30349">
    <property type="entry name" value="PHAGE INTEGRASE-RELATED"/>
    <property type="match status" value="1"/>
</dbReference>
<dbReference type="Proteomes" id="UP000215355">
    <property type="component" value="Chromosome 1"/>
</dbReference>
<dbReference type="InterPro" id="IPR013762">
    <property type="entry name" value="Integrase-like_cat_sf"/>
</dbReference>
<keyword evidence="5 9" id="KW-0229">DNA integration</keyword>
<comment type="similarity">
    <text evidence="9">Belongs to the 'phage' integrase family. XerC subfamily.</text>
</comment>
<evidence type="ECO:0000256" key="5">
    <source>
        <dbReference type="ARBA" id="ARBA00022908"/>
    </source>
</evidence>
<dbReference type="Pfam" id="PF02899">
    <property type="entry name" value="Phage_int_SAM_1"/>
    <property type="match status" value="1"/>
</dbReference>
<evidence type="ECO:0000256" key="4">
    <source>
        <dbReference type="ARBA" id="ARBA00022829"/>
    </source>
</evidence>
<dbReference type="GO" id="GO:0009037">
    <property type="term" value="F:tyrosine-based site-specific recombinase activity"/>
    <property type="evidence" value="ECO:0007669"/>
    <property type="project" value="UniProtKB-UniRule"/>
</dbReference>
<dbReference type="PANTHER" id="PTHR30349:SF77">
    <property type="entry name" value="TYROSINE RECOMBINASE XERC"/>
    <property type="match status" value="1"/>
</dbReference>
<evidence type="ECO:0000259" key="10">
    <source>
        <dbReference type="PROSITE" id="PS51898"/>
    </source>
</evidence>
<organism evidence="12 13">
    <name type="scientific">Sphingobacterium mizutaii</name>
    <dbReference type="NCBI Taxonomy" id="1010"/>
    <lineage>
        <taxon>Bacteria</taxon>
        <taxon>Pseudomonadati</taxon>
        <taxon>Bacteroidota</taxon>
        <taxon>Sphingobacteriia</taxon>
        <taxon>Sphingobacteriales</taxon>
        <taxon>Sphingobacteriaceae</taxon>
        <taxon>Sphingobacterium</taxon>
    </lineage>
</organism>
<dbReference type="AlphaFoldDB" id="A0AAJ4XBD7"/>
<dbReference type="InterPro" id="IPR004107">
    <property type="entry name" value="Integrase_SAM-like_N"/>
</dbReference>
<proteinExistence type="inferred from homology"/>
<protein>
    <recommendedName>
        <fullName evidence="9">Tyrosine recombinase XerC</fullName>
    </recommendedName>
</protein>
<feature type="active site" evidence="9">
    <location>
        <position position="267"/>
    </location>
</feature>
<dbReference type="InterPro" id="IPR044068">
    <property type="entry name" value="CB"/>
</dbReference>
<evidence type="ECO:0000256" key="8">
    <source>
        <dbReference type="ARBA" id="ARBA00023306"/>
    </source>
</evidence>
<dbReference type="RefSeq" id="WP_307724200.1">
    <property type="nucleotide sequence ID" value="NZ_FNGK01000001.1"/>
</dbReference>
<dbReference type="InterPro" id="IPR010998">
    <property type="entry name" value="Integrase_recombinase_N"/>
</dbReference>
<dbReference type="InterPro" id="IPR011010">
    <property type="entry name" value="DNA_brk_join_enz"/>
</dbReference>
<dbReference type="GO" id="GO:0003677">
    <property type="term" value="F:DNA binding"/>
    <property type="evidence" value="ECO:0007669"/>
    <property type="project" value="UniProtKB-UniRule"/>
</dbReference>
<evidence type="ECO:0000256" key="7">
    <source>
        <dbReference type="ARBA" id="ARBA00023172"/>
    </source>
</evidence>
<dbReference type="PROSITE" id="PS51900">
    <property type="entry name" value="CB"/>
    <property type="match status" value="1"/>
</dbReference>
<accession>A0AAJ4XBD7</accession>
<dbReference type="InterPro" id="IPR002104">
    <property type="entry name" value="Integrase_catalytic"/>
</dbReference>
<feature type="domain" description="Core-binding (CB)" evidence="11">
    <location>
        <begin position="1"/>
        <end position="84"/>
    </location>
</feature>
<dbReference type="Pfam" id="PF00589">
    <property type="entry name" value="Phage_integrase"/>
    <property type="match status" value="1"/>
</dbReference>
<dbReference type="Gene3D" id="1.10.150.130">
    <property type="match status" value="1"/>
</dbReference>
<keyword evidence="2 9" id="KW-0963">Cytoplasm</keyword>
<evidence type="ECO:0000256" key="6">
    <source>
        <dbReference type="ARBA" id="ARBA00023125"/>
    </source>
</evidence>
<evidence type="ECO:0000256" key="1">
    <source>
        <dbReference type="ARBA" id="ARBA00004496"/>
    </source>
</evidence>
<keyword evidence="7 9" id="KW-0233">DNA recombination</keyword>
<keyword evidence="6 9" id="KW-0238">DNA-binding</keyword>
<evidence type="ECO:0000256" key="3">
    <source>
        <dbReference type="ARBA" id="ARBA00022618"/>
    </source>
</evidence>
<name>A0AAJ4XBD7_9SPHI</name>
<dbReference type="InterPro" id="IPR023009">
    <property type="entry name" value="Tyrosine_recombinase_XerC/XerD"/>
</dbReference>
<comment type="subcellular location">
    <subcellularLocation>
        <location evidence="1 9">Cytoplasm</location>
    </subcellularLocation>
</comment>
<evidence type="ECO:0000256" key="9">
    <source>
        <dbReference type="HAMAP-Rule" id="MF_01808"/>
    </source>
</evidence>
<dbReference type="SUPFAM" id="SSF56349">
    <property type="entry name" value="DNA breaking-rejoining enzymes"/>
    <property type="match status" value="1"/>
</dbReference>
<evidence type="ECO:0000313" key="13">
    <source>
        <dbReference type="Proteomes" id="UP000215355"/>
    </source>
</evidence>
<dbReference type="InterPro" id="IPR050090">
    <property type="entry name" value="Tyrosine_recombinase_XerCD"/>
</dbReference>
<feature type="active site" evidence="9">
    <location>
        <position position="244"/>
    </location>
</feature>
<dbReference type="GO" id="GO:0006313">
    <property type="term" value="P:DNA transposition"/>
    <property type="evidence" value="ECO:0007669"/>
    <property type="project" value="UniProtKB-UniRule"/>
</dbReference>
<dbReference type="HAMAP" id="MF_01808">
    <property type="entry name" value="Recomb_XerC_XerD"/>
    <property type="match status" value="1"/>
</dbReference>